<keyword evidence="3" id="KW-1185">Reference proteome</keyword>
<gene>
    <name evidence="2" type="ORF">ATI53_100166</name>
</gene>
<comment type="caution">
    <text evidence="2">The sequence shown here is derived from an EMBL/GenBank/DDBJ whole genome shotgun (WGS) entry which is preliminary data.</text>
</comment>
<dbReference type="RefSeq" id="WP_009504405.1">
    <property type="nucleotide sequence ID" value="NZ_LIGL01000003.1"/>
</dbReference>
<accession>A0A327Z154</accession>
<name>A0A327Z154_9RHOB</name>
<dbReference type="Proteomes" id="UP000249165">
    <property type="component" value="Unassembled WGS sequence"/>
</dbReference>
<dbReference type="EMBL" id="QLMG01000001">
    <property type="protein sequence ID" value="RAK23959.1"/>
    <property type="molecule type" value="Genomic_DNA"/>
</dbReference>
<reference evidence="2 3" key="1">
    <citation type="submission" date="2018-06" db="EMBL/GenBank/DDBJ databases">
        <title>Genomic Encyclopedia of Archaeal and Bacterial Type Strains, Phase II (KMG-II): from individual species to whole genera.</title>
        <authorList>
            <person name="Goeker M."/>
        </authorList>
    </citation>
    <scope>NUCLEOTIDE SEQUENCE [LARGE SCALE GENOMIC DNA]</scope>
    <source>
        <strain evidence="2 3">DSM 22011</strain>
    </source>
</reference>
<keyword evidence="1" id="KW-0472">Membrane</keyword>
<evidence type="ECO:0000256" key="1">
    <source>
        <dbReference type="SAM" id="Phobius"/>
    </source>
</evidence>
<keyword evidence="1" id="KW-0812">Transmembrane</keyword>
<organism evidence="2 3">
    <name type="scientific">Salipiger aestuarii</name>
    <dbReference type="NCBI Taxonomy" id="568098"/>
    <lineage>
        <taxon>Bacteria</taxon>
        <taxon>Pseudomonadati</taxon>
        <taxon>Pseudomonadota</taxon>
        <taxon>Alphaproteobacteria</taxon>
        <taxon>Rhodobacterales</taxon>
        <taxon>Roseobacteraceae</taxon>
        <taxon>Salipiger</taxon>
    </lineage>
</organism>
<sequence length="114" mass="12874">MDKVVEEFEKRHRAVTAKHRKLADGYVTALNRNGTIEHKPIRRVPVFRLRTVLMALGVFLLFKGFILANLGVEDYESRLGHLATGSAFEQAGAWIMATDPASLWLSEKFQAFIS</sequence>
<dbReference type="AlphaFoldDB" id="A0A327Z154"/>
<protein>
    <submittedName>
        <fullName evidence="2">Uncharacterized protein</fullName>
    </submittedName>
</protein>
<proteinExistence type="predicted"/>
<dbReference type="OrthoDB" id="7866534at2"/>
<evidence type="ECO:0000313" key="3">
    <source>
        <dbReference type="Proteomes" id="UP000249165"/>
    </source>
</evidence>
<evidence type="ECO:0000313" key="2">
    <source>
        <dbReference type="EMBL" id="RAK23959.1"/>
    </source>
</evidence>
<feature type="transmembrane region" description="Helical" evidence="1">
    <location>
        <begin position="52"/>
        <end position="72"/>
    </location>
</feature>
<keyword evidence="1" id="KW-1133">Transmembrane helix</keyword>